<dbReference type="Pfam" id="PF16363">
    <property type="entry name" value="GDP_Man_Dehyd"/>
    <property type="match status" value="1"/>
</dbReference>
<dbReference type="NCBIfam" id="NF007490">
    <property type="entry name" value="PRK10084.1"/>
    <property type="match status" value="1"/>
</dbReference>
<dbReference type="SUPFAM" id="SSF51735">
    <property type="entry name" value="NAD(P)-binding Rossmann-fold domains"/>
    <property type="match status" value="1"/>
</dbReference>
<evidence type="ECO:0000256" key="4">
    <source>
        <dbReference type="ARBA" id="ARBA00011990"/>
    </source>
</evidence>
<evidence type="ECO:0000259" key="8">
    <source>
        <dbReference type="Pfam" id="PF16363"/>
    </source>
</evidence>
<reference evidence="9 10" key="1">
    <citation type="submission" date="2016-09" db="EMBL/GenBank/DDBJ databases">
        <authorList>
            <person name="Reverchon S."/>
            <person name="Nasser W."/>
            <person name="Leonard S."/>
            <person name="Brochier C."/>
            <person name="Duprey A."/>
        </authorList>
    </citation>
    <scope>NUCLEOTIDE SEQUENCE [LARGE SCALE GENOMIC DNA]</scope>
    <source>
        <strain evidence="9 10">174/2</strain>
    </source>
</reference>
<evidence type="ECO:0000313" key="9">
    <source>
        <dbReference type="EMBL" id="SLM61826.1"/>
    </source>
</evidence>
<evidence type="ECO:0000256" key="1">
    <source>
        <dbReference type="ARBA" id="ARBA00001539"/>
    </source>
</evidence>
<sequence length="369" mass="40993">MAKESDISFSGCKTMKILVTGGAGFIGSAVVRHIIKNTTDSVVNVDKLTYAGNLESLTDVSSHERYVFKQVDICDAVALKDVFDSCQPDAVMHLAAESHVDRSIDGPAAFIETNIVGTYTLLEAARAYWSNLEPGKKSAFRFHHISTDEVYGDLEGTDSLFTETTPYAPSSPYSASKASSDHLVRAWLRTYGLPTIVTNCSNNYGPYHFPEKLIPLMILNALEGKALPVYGDGMQIRDWLFVEDHARALYKVVTEGEIGETYNIGGHNEKANIEVVKTICSLLEELVPQKPAGVDAYHDLITYVKDRPGHDVRYAIDAGKIGRELGWKPQETFESGIRKTVEWYLNNRLWWERVLDGSYSGERLGSVNK</sequence>
<name>A0A375A7D6_9GAMM</name>
<dbReference type="KEGG" id="daq:DAQ1742_00754"/>
<keyword evidence="10" id="KW-1185">Reference proteome</keyword>
<dbReference type="InterPro" id="IPR036291">
    <property type="entry name" value="NAD(P)-bd_dom_sf"/>
</dbReference>
<dbReference type="PANTHER" id="PTHR43000">
    <property type="entry name" value="DTDP-D-GLUCOSE 4,6-DEHYDRATASE-RELATED"/>
    <property type="match status" value="1"/>
</dbReference>
<dbReference type="InterPro" id="IPR005888">
    <property type="entry name" value="dTDP_Gluc_deHydtase"/>
</dbReference>
<dbReference type="InterPro" id="IPR016040">
    <property type="entry name" value="NAD(P)-bd_dom"/>
</dbReference>
<dbReference type="GO" id="GO:0009225">
    <property type="term" value="P:nucleotide-sugar metabolic process"/>
    <property type="evidence" value="ECO:0007669"/>
    <property type="project" value="InterPro"/>
</dbReference>
<dbReference type="EC" id="4.2.1.46" evidence="4 7"/>
<dbReference type="CDD" id="cd05246">
    <property type="entry name" value="dTDP_GD_SDR_e"/>
    <property type="match status" value="1"/>
</dbReference>
<dbReference type="Gene3D" id="3.40.50.720">
    <property type="entry name" value="NAD(P)-binding Rossmann-like Domain"/>
    <property type="match status" value="1"/>
</dbReference>
<dbReference type="Proteomes" id="UP000294820">
    <property type="component" value="Chromosome 1"/>
</dbReference>
<protein>
    <recommendedName>
        <fullName evidence="4 7">dTDP-glucose 4,6-dehydratase</fullName>
        <ecNumber evidence="4 7">4.2.1.46</ecNumber>
    </recommendedName>
</protein>
<gene>
    <name evidence="9" type="primary">rrfG</name>
    <name evidence="9" type="ORF">DAQ1742_00754</name>
</gene>
<proteinExistence type="inferred from homology"/>
<feature type="domain" description="NAD(P)-binding" evidence="8">
    <location>
        <begin position="18"/>
        <end position="340"/>
    </location>
</feature>
<dbReference type="NCBIfam" id="TIGR01181">
    <property type="entry name" value="dTDP_gluc_dehyt"/>
    <property type="match status" value="1"/>
</dbReference>
<dbReference type="AlphaFoldDB" id="A0A375A7D6"/>
<dbReference type="FunFam" id="3.40.50.720:FF:000108">
    <property type="entry name" value="dTDP-glucose 4,6-dehydratase"/>
    <property type="match status" value="1"/>
</dbReference>
<dbReference type="Gene3D" id="3.90.25.10">
    <property type="entry name" value="UDP-galactose 4-epimerase, domain 1"/>
    <property type="match status" value="1"/>
</dbReference>
<evidence type="ECO:0000256" key="7">
    <source>
        <dbReference type="RuleBase" id="RU004473"/>
    </source>
</evidence>
<accession>A0A375A7D6</accession>
<dbReference type="EMBL" id="LT615367">
    <property type="protein sequence ID" value="SLM61826.1"/>
    <property type="molecule type" value="Genomic_DNA"/>
</dbReference>
<evidence type="ECO:0000256" key="6">
    <source>
        <dbReference type="ARBA" id="ARBA00023239"/>
    </source>
</evidence>
<evidence type="ECO:0000313" key="10">
    <source>
        <dbReference type="Proteomes" id="UP000294820"/>
    </source>
</evidence>
<dbReference type="GO" id="GO:0008460">
    <property type="term" value="F:dTDP-glucose 4,6-dehydratase activity"/>
    <property type="evidence" value="ECO:0007669"/>
    <property type="project" value="UniProtKB-EC"/>
</dbReference>
<keyword evidence="5" id="KW-0520">NAD</keyword>
<comment type="catalytic activity">
    <reaction evidence="1 7">
        <text>dTDP-alpha-D-glucose = dTDP-4-dehydro-6-deoxy-alpha-D-glucose + H2O</text>
        <dbReference type="Rhea" id="RHEA:17221"/>
        <dbReference type="ChEBI" id="CHEBI:15377"/>
        <dbReference type="ChEBI" id="CHEBI:57477"/>
        <dbReference type="ChEBI" id="CHEBI:57649"/>
        <dbReference type="EC" id="4.2.1.46"/>
    </reaction>
</comment>
<evidence type="ECO:0000256" key="5">
    <source>
        <dbReference type="ARBA" id="ARBA00023027"/>
    </source>
</evidence>
<evidence type="ECO:0000256" key="2">
    <source>
        <dbReference type="ARBA" id="ARBA00001911"/>
    </source>
</evidence>
<keyword evidence="6 7" id="KW-0456">Lyase</keyword>
<comment type="cofactor">
    <cofactor evidence="2 7">
        <name>NAD(+)</name>
        <dbReference type="ChEBI" id="CHEBI:57540"/>
    </cofactor>
</comment>
<organism evidence="9 10">
    <name type="scientific">Dickeya aquatica</name>
    <dbReference type="NCBI Taxonomy" id="1401087"/>
    <lineage>
        <taxon>Bacteria</taxon>
        <taxon>Pseudomonadati</taxon>
        <taxon>Pseudomonadota</taxon>
        <taxon>Gammaproteobacteria</taxon>
        <taxon>Enterobacterales</taxon>
        <taxon>Pectobacteriaceae</taxon>
        <taxon>Dickeya</taxon>
    </lineage>
</organism>
<evidence type="ECO:0000256" key="3">
    <source>
        <dbReference type="ARBA" id="ARBA00008178"/>
    </source>
</evidence>
<comment type="similarity">
    <text evidence="3 7">Belongs to the NAD(P)-dependent epimerase/dehydratase family. dTDP-glucose dehydratase subfamily.</text>
</comment>